<sequence>MTKLLSFLILLLSVVSLFGQTGFEEIDSASQKVSKGLKTVDEIALYLTKDLKQKEEKVRAIYIWVTHNIQYDMALVNNPITYTEETNIADEALKNRKGVCEHYAQLFNRMCTAIGITSYVISGYTRQSEGATIDPLNHAWTGVVINNQYYLVDATWDAGYFDKSTYVHEFQDEFFLLEPKEFIKTHMPFDPIWQFHNNPITHTEYMIEDFSKLSRVGNYTFRDSIATMIALDTIYRIEKSIARIQKAGVTNTLIQEEINANEELLEYYKYNSWLESFNNFNGELITAVNEINLAVAYHNSFSRAINKKRGNAHGEEQEMSEYLNNAQEHITKGKELLKISRSQIWALEYSGKRKEQIVNTKTNKKKLLDYISQLEQTVLKLEPSIKKNLEFYKD</sequence>
<keyword evidence="4" id="KW-1185">Reference proteome</keyword>
<dbReference type="PANTHER" id="PTHR46333:SF2">
    <property type="entry name" value="CYTOKINESIS PROTEIN 3"/>
    <property type="match status" value="1"/>
</dbReference>
<keyword evidence="1" id="KW-0732">Signal</keyword>
<evidence type="ECO:0000259" key="2">
    <source>
        <dbReference type="SMART" id="SM00460"/>
    </source>
</evidence>
<dbReference type="SUPFAM" id="SSF54001">
    <property type="entry name" value="Cysteine proteinases"/>
    <property type="match status" value="2"/>
</dbReference>
<dbReference type="Gene3D" id="3.10.620.30">
    <property type="match status" value="1"/>
</dbReference>
<name>A0ABV2SSD1_9FLAO</name>
<proteinExistence type="predicted"/>
<evidence type="ECO:0000313" key="3">
    <source>
        <dbReference type="EMBL" id="MET6989642.1"/>
    </source>
</evidence>
<dbReference type="Proteomes" id="UP001549799">
    <property type="component" value="Unassembled WGS sequence"/>
</dbReference>
<dbReference type="SMART" id="SM00460">
    <property type="entry name" value="TGc"/>
    <property type="match status" value="1"/>
</dbReference>
<protein>
    <submittedName>
        <fullName evidence="3">Transglutaminase domain-containing protein</fullName>
    </submittedName>
</protein>
<evidence type="ECO:0000256" key="1">
    <source>
        <dbReference type="SAM" id="SignalP"/>
    </source>
</evidence>
<gene>
    <name evidence="3" type="ORF">ABXZ36_03155</name>
</gene>
<dbReference type="RefSeq" id="WP_354614012.1">
    <property type="nucleotide sequence ID" value="NZ_JBEXAE010000001.1"/>
</dbReference>
<reference evidence="3 4" key="1">
    <citation type="submission" date="2024-07" db="EMBL/GenBank/DDBJ databases">
        <title>The genome sequence of type strain Sediminicola arcticus GDMCC 1.2805.</title>
        <authorList>
            <person name="Liu Y."/>
        </authorList>
    </citation>
    <scope>NUCLEOTIDE SEQUENCE [LARGE SCALE GENOMIC DNA]</scope>
    <source>
        <strain evidence="3 4">GDMCC 1.2805</strain>
    </source>
</reference>
<feature type="chain" id="PRO_5045178512" evidence="1">
    <location>
        <begin position="20"/>
        <end position="394"/>
    </location>
</feature>
<dbReference type="InterPro" id="IPR052557">
    <property type="entry name" value="CAP/Cytokinesis_protein"/>
</dbReference>
<organism evidence="3 4">
    <name type="scientific">Sediminicola arcticus</name>
    <dbReference type="NCBI Taxonomy" id="1574308"/>
    <lineage>
        <taxon>Bacteria</taxon>
        <taxon>Pseudomonadati</taxon>
        <taxon>Bacteroidota</taxon>
        <taxon>Flavobacteriia</taxon>
        <taxon>Flavobacteriales</taxon>
        <taxon>Flavobacteriaceae</taxon>
        <taxon>Sediminicola</taxon>
    </lineage>
</organism>
<dbReference type="Pfam" id="PF01841">
    <property type="entry name" value="Transglut_core"/>
    <property type="match status" value="1"/>
</dbReference>
<comment type="caution">
    <text evidence="3">The sequence shown here is derived from an EMBL/GenBank/DDBJ whole genome shotgun (WGS) entry which is preliminary data.</text>
</comment>
<dbReference type="InterPro" id="IPR038765">
    <property type="entry name" value="Papain-like_cys_pep_sf"/>
</dbReference>
<dbReference type="PANTHER" id="PTHR46333">
    <property type="entry name" value="CYTOKINESIS PROTEIN 3"/>
    <property type="match status" value="1"/>
</dbReference>
<accession>A0ABV2SSD1</accession>
<dbReference type="EMBL" id="JBEXAE010000001">
    <property type="protein sequence ID" value="MET6989642.1"/>
    <property type="molecule type" value="Genomic_DNA"/>
</dbReference>
<feature type="signal peptide" evidence="1">
    <location>
        <begin position="1"/>
        <end position="19"/>
    </location>
</feature>
<evidence type="ECO:0000313" key="4">
    <source>
        <dbReference type="Proteomes" id="UP001549799"/>
    </source>
</evidence>
<feature type="domain" description="Transglutaminase-like" evidence="2">
    <location>
        <begin position="92"/>
        <end position="156"/>
    </location>
</feature>
<dbReference type="InterPro" id="IPR002931">
    <property type="entry name" value="Transglutaminase-like"/>
</dbReference>